<reference evidence="7 8" key="2">
    <citation type="submission" date="2018-11" db="EMBL/GenBank/DDBJ databases">
        <authorList>
            <consortium name="Pathogen Informatics"/>
        </authorList>
    </citation>
    <scope>NUCLEOTIDE SEQUENCE [LARGE SCALE GENOMIC DNA]</scope>
</reference>
<evidence type="ECO:0000256" key="3">
    <source>
        <dbReference type="ARBA" id="ARBA00023110"/>
    </source>
</evidence>
<keyword evidence="8" id="KW-1185">Reference proteome</keyword>
<reference evidence="9" key="1">
    <citation type="submission" date="2017-02" db="UniProtKB">
        <authorList>
            <consortium name="WormBaseParasite"/>
        </authorList>
    </citation>
    <scope>IDENTIFICATION</scope>
</reference>
<gene>
    <name evidence="7" type="ORF">BTMF_LOCUS7384</name>
</gene>
<dbReference type="EC" id="5.2.1.8" evidence="2"/>
<dbReference type="Gene3D" id="1.25.40.10">
    <property type="entry name" value="Tetratricopeptide repeat domain"/>
    <property type="match status" value="2"/>
</dbReference>
<evidence type="ECO:0000313" key="8">
    <source>
        <dbReference type="Proteomes" id="UP000280834"/>
    </source>
</evidence>
<sequence>MLSVGLPEGVDRALRRFNKGEKSIIHLKGSRFTFGATPPPEYGLPPHAEIDFTLFLKEYDKVKASWELTGEEKLDAAEAAKERGTMFFKQGKMRLAAAKYMRVIELLEYEKSLENEAKSRRDALLLAGYLNSALVYAKQDETVECIKNCDKALEVDPKCVKALYRKALVIFLNKMLQKSKLYYSNAFALQEQNDADEAIIEYKKVLEYEPDNKAAIAQIAACKKKLAEIREKEKKRYKGMFERFAAKEKVVETNEDLETASPKSEVVN</sequence>
<evidence type="ECO:0000256" key="2">
    <source>
        <dbReference type="ARBA" id="ARBA00013194"/>
    </source>
</evidence>
<keyword evidence="3" id="KW-0697">Rotamase</keyword>
<organism evidence="9">
    <name type="scientific">Brugia timori</name>
    <dbReference type="NCBI Taxonomy" id="42155"/>
    <lineage>
        <taxon>Eukaryota</taxon>
        <taxon>Metazoa</taxon>
        <taxon>Ecdysozoa</taxon>
        <taxon>Nematoda</taxon>
        <taxon>Chromadorea</taxon>
        <taxon>Rhabditida</taxon>
        <taxon>Spirurina</taxon>
        <taxon>Spiruromorpha</taxon>
        <taxon>Filarioidea</taxon>
        <taxon>Onchocercidae</taxon>
        <taxon>Brugia</taxon>
    </lineage>
</organism>
<dbReference type="AlphaFoldDB" id="A0A0R3QNP8"/>
<evidence type="ECO:0000313" key="7">
    <source>
        <dbReference type="EMBL" id="VDO24332.1"/>
    </source>
</evidence>
<dbReference type="InterPro" id="IPR019734">
    <property type="entry name" value="TPR_rpt"/>
</dbReference>
<dbReference type="InterPro" id="IPR011990">
    <property type="entry name" value="TPR-like_helical_dom_sf"/>
</dbReference>
<dbReference type="InterPro" id="IPR050754">
    <property type="entry name" value="FKBP4/5/8-like"/>
</dbReference>
<dbReference type="SUPFAM" id="SSF48452">
    <property type="entry name" value="TPR-like"/>
    <property type="match status" value="2"/>
</dbReference>
<proteinExistence type="predicted"/>
<dbReference type="PANTHER" id="PTHR46512">
    <property type="entry name" value="PEPTIDYLPROLYL ISOMERASE"/>
    <property type="match status" value="1"/>
</dbReference>
<name>A0A0R3QNP8_9BILA</name>
<keyword evidence="6" id="KW-0802">TPR repeat</keyword>
<evidence type="ECO:0000256" key="1">
    <source>
        <dbReference type="ARBA" id="ARBA00000971"/>
    </source>
</evidence>
<dbReference type="Proteomes" id="UP000280834">
    <property type="component" value="Unassembled WGS sequence"/>
</dbReference>
<dbReference type="EMBL" id="UZAG01015919">
    <property type="protein sequence ID" value="VDO24332.1"/>
    <property type="molecule type" value="Genomic_DNA"/>
</dbReference>
<evidence type="ECO:0000256" key="6">
    <source>
        <dbReference type="PROSITE-ProRule" id="PRU00339"/>
    </source>
</evidence>
<dbReference type="PROSITE" id="PS50005">
    <property type="entry name" value="TPR"/>
    <property type="match status" value="1"/>
</dbReference>
<dbReference type="SMART" id="SM00028">
    <property type="entry name" value="TPR"/>
    <property type="match status" value="3"/>
</dbReference>
<dbReference type="STRING" id="42155.A0A0R3QNP8"/>
<dbReference type="PANTHER" id="PTHR46512:SF9">
    <property type="entry name" value="PEPTIDYLPROLYL ISOMERASE"/>
    <property type="match status" value="1"/>
</dbReference>
<feature type="repeat" description="TPR" evidence="6">
    <location>
        <begin position="179"/>
        <end position="212"/>
    </location>
</feature>
<evidence type="ECO:0000256" key="5">
    <source>
        <dbReference type="ARBA" id="ARBA00029569"/>
    </source>
</evidence>
<evidence type="ECO:0000256" key="4">
    <source>
        <dbReference type="ARBA" id="ARBA00023235"/>
    </source>
</evidence>
<protein>
    <recommendedName>
        <fullName evidence="2">peptidylprolyl isomerase</fullName>
        <ecNumber evidence="2">5.2.1.8</ecNumber>
    </recommendedName>
    <alternativeName>
        <fullName evidence="5">Rotamase</fullName>
    </alternativeName>
</protein>
<dbReference type="GO" id="GO:0003755">
    <property type="term" value="F:peptidyl-prolyl cis-trans isomerase activity"/>
    <property type="evidence" value="ECO:0007669"/>
    <property type="project" value="UniProtKB-EC"/>
</dbReference>
<accession>A0A0R3QNP8</accession>
<keyword evidence="4" id="KW-0413">Isomerase</keyword>
<comment type="catalytic activity">
    <reaction evidence="1">
        <text>[protein]-peptidylproline (omega=180) = [protein]-peptidylproline (omega=0)</text>
        <dbReference type="Rhea" id="RHEA:16237"/>
        <dbReference type="Rhea" id="RHEA-COMP:10747"/>
        <dbReference type="Rhea" id="RHEA-COMP:10748"/>
        <dbReference type="ChEBI" id="CHEBI:83833"/>
        <dbReference type="ChEBI" id="CHEBI:83834"/>
        <dbReference type="EC" id="5.2.1.8"/>
    </reaction>
</comment>
<evidence type="ECO:0000313" key="9">
    <source>
        <dbReference type="WBParaSite" id="BTMF_0000933301-mRNA-1"/>
    </source>
</evidence>
<dbReference type="WBParaSite" id="BTMF_0000933301-mRNA-1">
    <property type="protein sequence ID" value="BTMF_0000933301-mRNA-1"/>
    <property type="gene ID" value="BTMF_0000933301"/>
</dbReference>